<proteinExistence type="predicted"/>
<keyword evidence="4" id="KW-1185">Reference proteome</keyword>
<evidence type="ECO:0000256" key="1">
    <source>
        <dbReference type="SAM" id="MobiDB-lite"/>
    </source>
</evidence>
<dbReference type="Gene3D" id="3.40.50.1820">
    <property type="entry name" value="alpha/beta hydrolase"/>
    <property type="match status" value="1"/>
</dbReference>
<dbReference type="RefSeq" id="WP_395509215.1">
    <property type="nucleotide sequence ID" value="NZ_JBBDHD010000017.1"/>
</dbReference>
<feature type="region of interest" description="Disordered" evidence="1">
    <location>
        <begin position="1"/>
        <end position="34"/>
    </location>
</feature>
<feature type="domain" description="DUF1023" evidence="2">
    <location>
        <begin position="123"/>
        <end position="288"/>
    </location>
</feature>
<evidence type="ECO:0000259" key="2">
    <source>
        <dbReference type="Pfam" id="PF06259"/>
    </source>
</evidence>
<accession>A0ABW7PAI5</accession>
<dbReference type="SUPFAM" id="SSF53474">
    <property type="entry name" value="alpha/beta-Hydrolases"/>
    <property type="match status" value="1"/>
</dbReference>
<keyword evidence="3" id="KW-0378">Hydrolase</keyword>
<dbReference type="InterPro" id="IPR010427">
    <property type="entry name" value="DUF1023"/>
</dbReference>
<sequence>MTSGLSANGGSGTDDSAGSRGRSGGRAGGSGGRGARIRRTLLAGLVAAAVVVPVSAAASPQVPAPAPAVFAGSAGPQERYTANLANLAESARMAEGAGRTGRAAKLREMTTTGAQEAHFLTFDGRGKGRAVEVFGDLGTADRVAVLVPGSDTTLDTYRRFRDGALSLHRRLSEQHPRSAVVAWLGYDTPGTVSTTVLTADRADQAAAELGPFLTRLRGLTTADARISLLCHSYGSVVCARTATGPGVTDMALFGSPGTGAGSAAALPTRAQVWAGRGSDDWIGNVPHVRLGGVGFGTDPVDPAFGARPFAAGTGGHSDYLKPGTTSLDSLARIVIGPVAPAPSSPAPSSPAPSSPAAGSPASAAVSAPSLTGQEVPRV</sequence>
<reference evidence="3 4" key="1">
    <citation type="submission" date="2024-03" db="EMBL/GenBank/DDBJ databases">
        <title>Whole genome sequencing of Streptomyces racemochromogenes, to identify antimicrobial biosynthetic gene clusters.</title>
        <authorList>
            <person name="Suryawanshi P."/>
            <person name="Krishnaraj P.U."/>
            <person name="Arun Y.P."/>
            <person name="Suryawanshi M.P."/>
            <person name="Rakshit O."/>
        </authorList>
    </citation>
    <scope>NUCLEOTIDE SEQUENCE [LARGE SCALE GENOMIC DNA]</scope>
    <source>
        <strain evidence="3 4">AUDT626</strain>
    </source>
</reference>
<evidence type="ECO:0000313" key="3">
    <source>
        <dbReference type="EMBL" id="MFH7595348.1"/>
    </source>
</evidence>
<dbReference type="Proteomes" id="UP001610631">
    <property type="component" value="Unassembled WGS sequence"/>
</dbReference>
<dbReference type="InterPro" id="IPR029058">
    <property type="entry name" value="AB_hydrolase_fold"/>
</dbReference>
<protein>
    <submittedName>
        <fullName evidence="3">Alpha/beta hydrolase</fullName>
    </submittedName>
</protein>
<feature type="compositionally biased region" description="Low complexity" evidence="1">
    <location>
        <begin position="354"/>
        <end position="369"/>
    </location>
</feature>
<dbReference type="EMBL" id="JBBDHD010000017">
    <property type="protein sequence ID" value="MFH7595348.1"/>
    <property type="molecule type" value="Genomic_DNA"/>
</dbReference>
<evidence type="ECO:0000313" key="4">
    <source>
        <dbReference type="Proteomes" id="UP001610631"/>
    </source>
</evidence>
<feature type="region of interest" description="Disordered" evidence="1">
    <location>
        <begin position="337"/>
        <end position="378"/>
    </location>
</feature>
<feature type="compositionally biased region" description="Gly residues" evidence="1">
    <location>
        <begin position="21"/>
        <end position="34"/>
    </location>
</feature>
<gene>
    <name evidence="3" type="ORF">WDV06_09620</name>
</gene>
<feature type="compositionally biased region" description="Pro residues" evidence="1">
    <location>
        <begin position="339"/>
        <end position="353"/>
    </location>
</feature>
<dbReference type="Pfam" id="PF06259">
    <property type="entry name" value="Abhydrolase_8"/>
    <property type="match status" value="1"/>
</dbReference>
<dbReference type="GO" id="GO:0016787">
    <property type="term" value="F:hydrolase activity"/>
    <property type="evidence" value="ECO:0007669"/>
    <property type="project" value="UniProtKB-KW"/>
</dbReference>
<comment type="caution">
    <text evidence="3">The sequence shown here is derived from an EMBL/GenBank/DDBJ whole genome shotgun (WGS) entry which is preliminary data.</text>
</comment>
<name>A0ABW7PAI5_9ACTN</name>
<organism evidence="3 4">
    <name type="scientific">Streptomyces racemochromogenes</name>
    <dbReference type="NCBI Taxonomy" id="67353"/>
    <lineage>
        <taxon>Bacteria</taxon>
        <taxon>Bacillati</taxon>
        <taxon>Actinomycetota</taxon>
        <taxon>Actinomycetes</taxon>
        <taxon>Kitasatosporales</taxon>
        <taxon>Streptomycetaceae</taxon>
        <taxon>Streptomyces</taxon>
    </lineage>
</organism>